<evidence type="ECO:0008006" key="15">
    <source>
        <dbReference type="Google" id="ProtNLM"/>
    </source>
</evidence>
<evidence type="ECO:0000256" key="3">
    <source>
        <dbReference type="ARBA" id="ARBA00022487"/>
    </source>
</evidence>
<evidence type="ECO:0000256" key="5">
    <source>
        <dbReference type="ARBA" id="ARBA00022729"/>
    </source>
</evidence>
<keyword evidence="14" id="KW-1185">Reference proteome</keyword>
<evidence type="ECO:0000256" key="8">
    <source>
        <dbReference type="SAM" id="MobiDB-lite"/>
    </source>
</evidence>
<evidence type="ECO:0000313" key="13">
    <source>
        <dbReference type="EMBL" id="KAK3085345.1"/>
    </source>
</evidence>
<dbReference type="PANTHER" id="PTHR23120:SF0">
    <property type="entry name" value="MAESTRO HEAT-LIKE REPEAT FAMILY MEMBER 1"/>
    <property type="match status" value="1"/>
</dbReference>
<feature type="domain" description="Maestro-like HEAT-repeats" evidence="9">
    <location>
        <begin position="974"/>
        <end position="1203"/>
    </location>
</feature>
<dbReference type="InterPro" id="IPR016024">
    <property type="entry name" value="ARM-type_fold"/>
</dbReference>
<evidence type="ECO:0000259" key="12">
    <source>
        <dbReference type="Pfam" id="PF23227"/>
    </source>
</evidence>
<dbReference type="GO" id="GO:0005576">
    <property type="term" value="C:extracellular region"/>
    <property type="evidence" value="ECO:0007669"/>
    <property type="project" value="UniProtKB-SubCell"/>
</dbReference>
<comment type="similarity">
    <text evidence="2">Belongs to the cutinase family.</text>
</comment>
<dbReference type="GO" id="GO:0052689">
    <property type="term" value="F:carboxylic ester hydrolase activity"/>
    <property type="evidence" value="ECO:0007669"/>
    <property type="project" value="UniProtKB-KW"/>
</dbReference>
<dbReference type="Pfam" id="PF23227">
    <property type="entry name" value="HEAT_MROH2B_C"/>
    <property type="match status" value="1"/>
</dbReference>
<dbReference type="GO" id="GO:0005737">
    <property type="term" value="C:cytoplasm"/>
    <property type="evidence" value="ECO:0007669"/>
    <property type="project" value="TreeGrafter"/>
</dbReference>
<evidence type="ECO:0000256" key="7">
    <source>
        <dbReference type="ARBA" id="ARBA00023157"/>
    </source>
</evidence>
<feature type="domain" description="MROH2B-like N-terminal HEAT-repeats" evidence="11">
    <location>
        <begin position="69"/>
        <end position="288"/>
    </location>
</feature>
<gene>
    <name evidence="13" type="ORF">FSP39_001855</name>
</gene>
<dbReference type="PANTHER" id="PTHR23120">
    <property type="entry name" value="MAESTRO-RELATED HEAT DOMAIN-CONTAINING"/>
    <property type="match status" value="1"/>
</dbReference>
<evidence type="ECO:0000259" key="11">
    <source>
        <dbReference type="Pfam" id="PF23221"/>
    </source>
</evidence>
<dbReference type="InterPro" id="IPR056282">
    <property type="entry name" value="MROH2B-like_N_HEAT"/>
</dbReference>
<feature type="domain" description="MROH2B-like HEAT-repeats" evidence="10">
    <location>
        <begin position="291"/>
        <end position="948"/>
    </location>
</feature>
<protein>
    <recommendedName>
        <fullName evidence="15">Maestro heat-like repeat-containing protein family member 1</fullName>
    </recommendedName>
</protein>
<accession>A0AA88XJ27</accession>
<evidence type="ECO:0000259" key="10">
    <source>
        <dbReference type="Pfam" id="PF23210"/>
    </source>
</evidence>
<dbReference type="Pfam" id="PF23210">
    <property type="entry name" value="HEAT_Maestro_2"/>
    <property type="match status" value="1"/>
</dbReference>
<dbReference type="InterPro" id="IPR055406">
    <property type="entry name" value="HEAT_Maestro"/>
</dbReference>
<sequence>MENETGSSPDESYDGRQRRLIHVLLMIMPGPDDDSVRSTGGQVDELTMALIDAAYDKEEECQEQISDALFDLGKQKPALVLSSCYTYLKKHSKLPQGHRVVILQCMERIIKEKLDDVDTGLAVDMIKQAAMELTASKEVVPDWQTAASGVLVALGATYCDEVMSEMFLRFQPGALPHYFVMRTIGNLASANVYGMVPHLTAVLSTMLPMLGMAKHDNIKWVFASSLSRFSEAIIEYCANADKAPDKTITKDRFSGEIGSAFDVLFSTWLISKELKLRIAIIDAIGHMTHLLSNEKLEEVLPRLLQGILGLYKKHPEPVHITQGLCNVLDAVCTGSNEMLEPHLDGLLSALFPQIFNPPDYTNPQSIKNQNEVLRCFAILARSFSGKLTGILLTKLEQGNEKIKIGILTIFKHLINAATEAMEDKQEVIVSGLKMMLNENNNKIKKIFAQVVIAMAHHNYLELEGGQQMMEFIVRQCALSSDPPGKRPADPEYVSNQALRSMCDNVLQLLTTTVEDMEQVLWPYLLELLIPEQFTEACGVVCKSLAHLANKKRDENADDYELDYDVLANTPKQLELIARLMVLAGLPRNNRDRGIHVLMLMKGLSPNLHEQLVNLWDTVIPKLVQYLEDAQNSDESWSQKNWEDLLLKLLSKSLEVVESEEWVAMLGETFGQQISLYNSYPEEKNFLYKCLGVTMRKSSKKNFVSQHLDLVFSTVKHTDQTEREGCAISMGFCAASHLDAVLSKLDSVAKNDMVQKSSGLFRIIKQEKSEADIERIKATLMLCYGYVALFSPVTLIVSRMEATILRSITPHFPNVKDQSVKVNLIKTLDLIGKSLHPSHLKTEYKFTNRGEFIAHMQNYMKVESTSALTTETRALAMNTCATLVKLDPKLSDAEEFDLIRTATDCFYPLPKEGAPATKKGKDDADQHLEAEVLLEATQESLHELLKEIINKDLTSHGLDSIFKHLSPWLLSLQEHERERTLTTYQEVTTFLIENIDPSDQSADSFENEHVILARLVPRCTDPCLQIRRLAIDGVHLTLKLASRLEGKSADEKDQMIDALPTLKERLSKGDPSLLFSVINDLAKVLAKKLPANQLPGFLEILQEGLLDPQSHSSSGACVVLNGIMKARGAELGKRVDGLVSSLHEMLEQVQFSQTKTGILRTVRTLAAHHLNLAVKSLLSYPIPFDSNIEEIWKILCQDVQLTASMIDYMLELLHKSLPYEERTANEETTRTATPQPAAITCALTSIFDCEESEEVVKKNYSKLFAACMIRVGSCVGVKPYKPKEPEKDEKSKSKKPVQSASKVPIPSQSAINMFKSFLQRSKQSEILEQLEPEWSKFEEEDNYAEAFTILTRALVDSTDGVTHVPKIVSSVTAALSSLYDPQRVVVAAFFAELINQKCVGDADLVELVMNSLLGRLVDSSHIVRMLCIRGLGNVASVGKEQVQKYSTTVLSAMMAGMDDKEDPEDDITTEAMSGLSRILQEIDESHIRAILINVSLRIRPCFEKERSAVRAQAFILFGNLSRFGDGPSKAPFLEQIHSNLVSLLLHLNDPDVEVKKACKFSLRLLGPLMESEDINNKFQKHLLEDRNLIYGEFMNDLSKLIIQDFPDKVNFYVMGCVSFFKSFWPEIKSNAALFVGYLLGNLPVDKHSTISKEHVCAALIMLLKDPTTNVRSRAAEACSLLYQY</sequence>
<dbReference type="Proteomes" id="UP001186944">
    <property type="component" value="Unassembled WGS sequence"/>
</dbReference>
<dbReference type="InterPro" id="IPR048465">
    <property type="entry name" value="Maestro-like_HEAT"/>
</dbReference>
<dbReference type="Gene3D" id="1.25.10.10">
    <property type="entry name" value="Leucine-rich Repeat Variant"/>
    <property type="match status" value="2"/>
</dbReference>
<reference evidence="13" key="1">
    <citation type="submission" date="2019-08" db="EMBL/GenBank/DDBJ databases">
        <title>The improved chromosome-level genome for the pearl oyster Pinctada fucata martensii using PacBio sequencing and Hi-C.</title>
        <authorList>
            <person name="Zheng Z."/>
        </authorList>
    </citation>
    <scope>NUCLEOTIDE SEQUENCE</scope>
    <source>
        <strain evidence="13">ZZ-2019</strain>
        <tissue evidence="13">Adductor muscle</tissue>
    </source>
</reference>
<dbReference type="PROSITE" id="PS00931">
    <property type="entry name" value="CUTINASE_2"/>
    <property type="match status" value="1"/>
</dbReference>
<comment type="caution">
    <text evidence="13">The sequence shown here is derived from an EMBL/GenBank/DDBJ whole genome shotgun (WGS) entry which is preliminary data.</text>
</comment>
<keyword evidence="7" id="KW-1015">Disulfide bond</keyword>
<feature type="region of interest" description="Disordered" evidence="8">
    <location>
        <begin position="1279"/>
        <end position="1303"/>
    </location>
</feature>
<proteinExistence type="inferred from homology"/>
<dbReference type="Pfam" id="PF21047">
    <property type="entry name" value="HEAT_Maestro"/>
    <property type="match status" value="1"/>
</dbReference>
<feature type="compositionally biased region" description="Basic and acidic residues" evidence="8">
    <location>
        <begin position="1280"/>
        <end position="1290"/>
    </location>
</feature>
<evidence type="ECO:0000259" key="9">
    <source>
        <dbReference type="Pfam" id="PF21047"/>
    </source>
</evidence>
<dbReference type="SUPFAM" id="SSF48371">
    <property type="entry name" value="ARM repeat"/>
    <property type="match status" value="3"/>
</dbReference>
<dbReference type="InterPro" id="IPR043579">
    <property type="entry name" value="CUTINASE_2"/>
</dbReference>
<evidence type="ECO:0000256" key="1">
    <source>
        <dbReference type="ARBA" id="ARBA00004613"/>
    </source>
</evidence>
<evidence type="ECO:0000256" key="4">
    <source>
        <dbReference type="ARBA" id="ARBA00022525"/>
    </source>
</evidence>
<dbReference type="InterPro" id="IPR055408">
    <property type="entry name" value="HEAT_MROH2B-like"/>
</dbReference>
<name>A0AA88XJ27_PINIB</name>
<comment type="subcellular location">
    <subcellularLocation>
        <location evidence="1">Secreted</location>
    </subcellularLocation>
</comment>
<keyword evidence="6" id="KW-0677">Repeat</keyword>
<keyword evidence="5" id="KW-0732">Signal</keyword>
<keyword evidence="3" id="KW-0378">Hydrolase</keyword>
<evidence type="ECO:0000313" key="14">
    <source>
        <dbReference type="Proteomes" id="UP001186944"/>
    </source>
</evidence>
<keyword evidence="3" id="KW-0719">Serine esterase</keyword>
<keyword evidence="4" id="KW-0964">Secreted</keyword>
<dbReference type="Pfam" id="PF23221">
    <property type="entry name" value="HEAT_MROH2B_1st"/>
    <property type="match status" value="1"/>
</dbReference>
<feature type="domain" description="Maestro/Maestro-like HEAT-repeats" evidence="12">
    <location>
        <begin position="1407"/>
        <end position="1680"/>
    </location>
</feature>
<dbReference type="InterPro" id="IPR045206">
    <property type="entry name" value="Maestro_heat-like_prot"/>
</dbReference>
<dbReference type="EMBL" id="VSWD01000012">
    <property type="protein sequence ID" value="KAK3085345.1"/>
    <property type="molecule type" value="Genomic_DNA"/>
</dbReference>
<evidence type="ECO:0000256" key="2">
    <source>
        <dbReference type="ARBA" id="ARBA00007534"/>
    </source>
</evidence>
<evidence type="ECO:0000256" key="6">
    <source>
        <dbReference type="ARBA" id="ARBA00022737"/>
    </source>
</evidence>
<organism evidence="13 14">
    <name type="scientific">Pinctada imbricata</name>
    <name type="common">Atlantic pearl-oyster</name>
    <name type="synonym">Pinctada martensii</name>
    <dbReference type="NCBI Taxonomy" id="66713"/>
    <lineage>
        <taxon>Eukaryota</taxon>
        <taxon>Metazoa</taxon>
        <taxon>Spiralia</taxon>
        <taxon>Lophotrochozoa</taxon>
        <taxon>Mollusca</taxon>
        <taxon>Bivalvia</taxon>
        <taxon>Autobranchia</taxon>
        <taxon>Pteriomorphia</taxon>
        <taxon>Pterioida</taxon>
        <taxon>Pterioidea</taxon>
        <taxon>Pteriidae</taxon>
        <taxon>Pinctada</taxon>
    </lineage>
</organism>
<dbReference type="InterPro" id="IPR011989">
    <property type="entry name" value="ARM-like"/>
</dbReference>